<protein>
    <submittedName>
        <fullName evidence="2">Uncharacterized protein</fullName>
    </submittedName>
</protein>
<evidence type="ECO:0000313" key="2">
    <source>
        <dbReference type="EMBL" id="PLB40948.1"/>
    </source>
</evidence>
<dbReference type="EMBL" id="KZ559122">
    <property type="protein sequence ID" value="PLB40948.1"/>
    <property type="molecule type" value="Genomic_DNA"/>
</dbReference>
<dbReference type="AlphaFoldDB" id="A0A2I2FJY0"/>
<dbReference type="GeneID" id="36518541"/>
<accession>A0A2I2FJY0</accession>
<sequence>MDRYADEFVGGVSWLYRGSTKLSLIFFIFFFNLIPILIFFYWLFSFIFFFFALIFFVIPIYWLMIDDRRFALEVPFLLAFCMFACISNLLYIDNVS</sequence>
<evidence type="ECO:0000256" key="1">
    <source>
        <dbReference type="SAM" id="Phobius"/>
    </source>
</evidence>
<keyword evidence="1" id="KW-0812">Transmembrane</keyword>
<keyword evidence="1" id="KW-1133">Transmembrane helix</keyword>
<proteinExistence type="predicted"/>
<keyword evidence="3" id="KW-1185">Reference proteome</keyword>
<organism evidence="2 3">
    <name type="scientific">Aspergillus candidus</name>
    <dbReference type="NCBI Taxonomy" id="41067"/>
    <lineage>
        <taxon>Eukaryota</taxon>
        <taxon>Fungi</taxon>
        <taxon>Dikarya</taxon>
        <taxon>Ascomycota</taxon>
        <taxon>Pezizomycotina</taxon>
        <taxon>Eurotiomycetes</taxon>
        <taxon>Eurotiomycetidae</taxon>
        <taxon>Eurotiales</taxon>
        <taxon>Aspergillaceae</taxon>
        <taxon>Aspergillus</taxon>
        <taxon>Aspergillus subgen. Circumdati</taxon>
    </lineage>
</organism>
<dbReference type="RefSeq" id="XP_024674960.1">
    <property type="nucleotide sequence ID" value="XM_024811381.1"/>
</dbReference>
<gene>
    <name evidence="2" type="ORF">BDW47DRAFT_100233</name>
</gene>
<dbReference type="OrthoDB" id="10590948at2759"/>
<reference evidence="2 3" key="1">
    <citation type="submission" date="2017-12" db="EMBL/GenBank/DDBJ databases">
        <authorList>
            <consortium name="DOE Joint Genome Institute"/>
            <person name="Haridas S."/>
            <person name="Kjaerbolling I."/>
            <person name="Vesth T.C."/>
            <person name="Frisvad J.C."/>
            <person name="Nybo J.L."/>
            <person name="Theobald S."/>
            <person name="Kuo A."/>
            <person name="Bowyer P."/>
            <person name="Matsuda Y."/>
            <person name="Mondo S."/>
            <person name="Lyhne E.K."/>
            <person name="Kogle M.E."/>
            <person name="Clum A."/>
            <person name="Lipzen A."/>
            <person name="Salamov A."/>
            <person name="Ngan C.Y."/>
            <person name="Daum C."/>
            <person name="Chiniquy J."/>
            <person name="Barry K."/>
            <person name="LaButti K."/>
            <person name="Simmons B.A."/>
            <person name="Magnuson J.K."/>
            <person name="Mortensen U.H."/>
            <person name="Larsen T.O."/>
            <person name="Grigoriev I.V."/>
            <person name="Baker S.E."/>
            <person name="Andersen M.R."/>
            <person name="Nordberg H.P."/>
            <person name="Cantor M.N."/>
            <person name="Hua S.X."/>
        </authorList>
    </citation>
    <scope>NUCLEOTIDE SEQUENCE [LARGE SCALE GENOMIC DNA]</scope>
    <source>
        <strain evidence="2 3">CBS 102.13</strain>
    </source>
</reference>
<keyword evidence="1" id="KW-0472">Membrane</keyword>
<dbReference type="Proteomes" id="UP000234585">
    <property type="component" value="Unassembled WGS sequence"/>
</dbReference>
<feature type="transmembrane region" description="Helical" evidence="1">
    <location>
        <begin position="46"/>
        <end position="63"/>
    </location>
</feature>
<feature type="transmembrane region" description="Helical" evidence="1">
    <location>
        <begin position="22"/>
        <end position="40"/>
    </location>
</feature>
<evidence type="ECO:0000313" key="3">
    <source>
        <dbReference type="Proteomes" id="UP000234585"/>
    </source>
</evidence>
<name>A0A2I2FJY0_ASPCN</name>
<feature type="transmembrane region" description="Helical" evidence="1">
    <location>
        <begin position="70"/>
        <end position="92"/>
    </location>
</feature>